<comment type="caution">
    <text evidence="7">The sequence shown here is derived from an EMBL/GenBank/DDBJ whole genome shotgun (WGS) entry which is preliminary data.</text>
</comment>
<evidence type="ECO:0000256" key="5">
    <source>
        <dbReference type="SAM" id="MobiDB-lite"/>
    </source>
</evidence>
<comment type="subcellular location">
    <subcellularLocation>
        <location evidence="1">Cytoplasm</location>
        <location evidence="1">Nucleoid</location>
    </subcellularLocation>
</comment>
<comment type="similarity">
    <text evidence="2">Belongs to the histone-like protein H-NS family.</text>
</comment>
<dbReference type="GO" id="GO:0001217">
    <property type="term" value="F:DNA-binding transcription repressor activity"/>
    <property type="evidence" value="ECO:0007669"/>
    <property type="project" value="TreeGrafter"/>
</dbReference>
<evidence type="ECO:0000256" key="3">
    <source>
        <dbReference type="ARBA" id="ARBA00022490"/>
    </source>
</evidence>
<evidence type="ECO:0000256" key="4">
    <source>
        <dbReference type="ARBA" id="ARBA00023125"/>
    </source>
</evidence>
<reference evidence="7 8" key="1">
    <citation type="submission" date="2018-05" db="EMBL/GenBank/DDBJ databases">
        <title>Genomic Encyclopedia of Type Strains, Phase IV (KMG-IV): sequencing the most valuable type-strain genomes for metagenomic binning, comparative biology and taxonomic classification.</title>
        <authorList>
            <person name="Goeker M."/>
        </authorList>
    </citation>
    <scope>NUCLEOTIDE SEQUENCE [LARGE SCALE GENOMIC DNA]</scope>
    <source>
        <strain evidence="7 8">DSM 103371</strain>
    </source>
</reference>
<keyword evidence="8" id="KW-1185">Reference proteome</keyword>
<dbReference type="EMBL" id="QGGV01000003">
    <property type="protein sequence ID" value="PWK56885.1"/>
    <property type="molecule type" value="Genomic_DNA"/>
</dbReference>
<evidence type="ECO:0000256" key="2">
    <source>
        <dbReference type="ARBA" id="ARBA00010610"/>
    </source>
</evidence>
<feature type="region of interest" description="Disordered" evidence="5">
    <location>
        <begin position="54"/>
        <end position="85"/>
    </location>
</feature>
<dbReference type="Gene3D" id="4.10.430.10">
    <property type="entry name" value="Histone-like protein H-NS, C-terminal domain"/>
    <property type="match status" value="1"/>
</dbReference>
<dbReference type="PANTHER" id="PTHR38097:SF2">
    <property type="entry name" value="DNA-BINDING PROTEIN STPA"/>
    <property type="match status" value="1"/>
</dbReference>
<name>A0A316G9J6_9RHOB</name>
<organism evidence="7 8">
    <name type="scientific">Silicimonas algicola</name>
    <dbReference type="NCBI Taxonomy" id="1826607"/>
    <lineage>
        <taxon>Bacteria</taxon>
        <taxon>Pseudomonadati</taxon>
        <taxon>Pseudomonadota</taxon>
        <taxon>Alphaproteobacteria</taxon>
        <taxon>Rhodobacterales</taxon>
        <taxon>Paracoccaceae</taxon>
    </lineage>
</organism>
<dbReference type="GO" id="GO:0000976">
    <property type="term" value="F:transcription cis-regulatory region binding"/>
    <property type="evidence" value="ECO:0007669"/>
    <property type="project" value="TreeGrafter"/>
</dbReference>
<evidence type="ECO:0000259" key="6">
    <source>
        <dbReference type="SMART" id="SM00528"/>
    </source>
</evidence>
<dbReference type="InterPro" id="IPR037150">
    <property type="entry name" value="H-NS_C_dom_sf"/>
</dbReference>
<dbReference type="Proteomes" id="UP000245390">
    <property type="component" value="Unassembled WGS sequence"/>
</dbReference>
<keyword evidence="3" id="KW-0963">Cytoplasm</keyword>
<dbReference type="GO" id="GO:0009295">
    <property type="term" value="C:nucleoid"/>
    <property type="evidence" value="ECO:0007669"/>
    <property type="project" value="UniProtKB-SubCell"/>
</dbReference>
<gene>
    <name evidence="7" type="ORF">C8D95_103118</name>
</gene>
<dbReference type="GO" id="GO:0005829">
    <property type="term" value="C:cytosol"/>
    <property type="evidence" value="ECO:0007669"/>
    <property type="project" value="TreeGrafter"/>
</dbReference>
<dbReference type="InterPro" id="IPR027444">
    <property type="entry name" value="H-NS_C_dom"/>
</dbReference>
<keyword evidence="4 7" id="KW-0238">DNA-binding</keyword>
<dbReference type="GO" id="GO:0003681">
    <property type="term" value="F:bent DNA binding"/>
    <property type="evidence" value="ECO:0007669"/>
    <property type="project" value="TreeGrafter"/>
</dbReference>
<accession>A0A316G9J6</accession>
<dbReference type="PANTHER" id="PTHR38097">
    <property type="match status" value="1"/>
</dbReference>
<evidence type="ECO:0000313" key="8">
    <source>
        <dbReference type="Proteomes" id="UP000245390"/>
    </source>
</evidence>
<dbReference type="Pfam" id="PF00816">
    <property type="entry name" value="Histone_HNS"/>
    <property type="match status" value="1"/>
</dbReference>
<evidence type="ECO:0000313" key="7">
    <source>
        <dbReference type="EMBL" id="PWK56885.1"/>
    </source>
</evidence>
<dbReference type="GO" id="GO:0032993">
    <property type="term" value="C:protein-DNA complex"/>
    <property type="evidence" value="ECO:0007669"/>
    <property type="project" value="TreeGrafter"/>
</dbReference>
<dbReference type="RefSeq" id="WP_241239855.1">
    <property type="nucleotide sequence ID" value="NZ_CP034588.1"/>
</dbReference>
<sequence length="104" mass="11552">MATKMDLGAMSLEELRSLKKDVDKAISGYQDRQRAEALKKVEAIAREHGMSVEELVGKKARKPKAPAKYRNPEKPGDTWSGRGRQPAWFKNALASGTKPESLEV</sequence>
<dbReference type="SUPFAM" id="SSF81273">
    <property type="entry name" value="H-NS histone-like proteins"/>
    <property type="match status" value="1"/>
</dbReference>
<feature type="domain" description="DNA-binding protein H-NS-like C-terminal" evidence="6">
    <location>
        <begin position="59"/>
        <end position="104"/>
    </location>
</feature>
<proteinExistence type="inferred from homology"/>
<dbReference type="AlphaFoldDB" id="A0A316G9J6"/>
<evidence type="ECO:0000256" key="1">
    <source>
        <dbReference type="ARBA" id="ARBA00004453"/>
    </source>
</evidence>
<protein>
    <submittedName>
        <fullName evidence="7">DNA-binding protein H-NS</fullName>
    </submittedName>
</protein>
<feature type="compositionally biased region" description="Basic residues" evidence="5">
    <location>
        <begin position="58"/>
        <end position="67"/>
    </location>
</feature>
<dbReference type="SMART" id="SM00528">
    <property type="entry name" value="HNS"/>
    <property type="match status" value="1"/>
</dbReference>
<dbReference type="GO" id="GO:0003680">
    <property type="term" value="F:minor groove of adenine-thymine-rich DNA binding"/>
    <property type="evidence" value="ECO:0007669"/>
    <property type="project" value="TreeGrafter"/>
</dbReference>